<feature type="compositionally biased region" description="Low complexity" evidence="1">
    <location>
        <begin position="46"/>
        <end position="56"/>
    </location>
</feature>
<feature type="compositionally biased region" description="Low complexity" evidence="1">
    <location>
        <begin position="14"/>
        <end position="36"/>
    </location>
</feature>
<proteinExistence type="predicted"/>
<evidence type="ECO:0000313" key="2">
    <source>
        <dbReference type="EMBL" id="JAP88726.1"/>
    </source>
</evidence>
<organism evidence="2">
    <name type="scientific">Trepomonas sp. PC1</name>
    <dbReference type="NCBI Taxonomy" id="1076344"/>
    <lineage>
        <taxon>Eukaryota</taxon>
        <taxon>Metamonada</taxon>
        <taxon>Diplomonadida</taxon>
        <taxon>Hexamitidae</taxon>
        <taxon>Hexamitinae</taxon>
        <taxon>Trepomonas</taxon>
    </lineage>
</organism>
<dbReference type="EMBL" id="GDID01007880">
    <property type="protein sequence ID" value="JAP88726.1"/>
    <property type="molecule type" value="Transcribed_RNA"/>
</dbReference>
<reference evidence="2" key="1">
    <citation type="submission" date="2015-07" db="EMBL/GenBank/DDBJ databases">
        <title>Adaptation to a free-living lifestyle via gene acquisitions in the diplomonad Trepomonas sp. PC1.</title>
        <authorList>
            <person name="Xu F."/>
            <person name="Jerlstrom-Hultqvist J."/>
            <person name="Kolisko M."/>
            <person name="Simpson A.G.B."/>
            <person name="Roger A.J."/>
            <person name="Svard S.G."/>
            <person name="Andersson J.O."/>
        </authorList>
    </citation>
    <scope>NUCLEOTIDE SEQUENCE</scope>
    <source>
        <strain evidence="2">PC1</strain>
    </source>
</reference>
<gene>
    <name evidence="2" type="ORF">TPC1_31779</name>
</gene>
<name>A0A146JZ04_9EUKA</name>
<evidence type="ECO:0000256" key="1">
    <source>
        <dbReference type="SAM" id="MobiDB-lite"/>
    </source>
</evidence>
<sequence length="308" mass="35937">SYYNQQGTQPYVANNQQFGYQPPNPYNNQQSPQSNSLFKPAAVGYQPPSQNPQSPFNLQPIQQNNTYQAPTTYQLPGQSSLMNNVESMNDRAAYMTQKNRKKYTKEEADQFLKQFESQSRVNEQFIMLVRNLRVLEVIQRQIFNDPMKQSELHEVRSQYFTTINEQMKTQQLSTQLLRERITQMGLQKQLSSSLEYIISNTQQLTEYTRKLMRISQDCSTLLQSLSCQSLTNGILRDLVESIIDSFKGIMGKEGCPPLNWSGMNLLNQIYKEAKQKAEKNPSLTESWEHYVEEFDRLYQNNIMQGKWM</sequence>
<dbReference type="AlphaFoldDB" id="A0A146JZ04"/>
<feature type="compositionally biased region" description="Polar residues" evidence="1">
    <location>
        <begin position="1"/>
        <end position="13"/>
    </location>
</feature>
<feature type="non-terminal residue" evidence="2">
    <location>
        <position position="1"/>
    </location>
</feature>
<feature type="region of interest" description="Disordered" evidence="1">
    <location>
        <begin position="1"/>
        <end position="56"/>
    </location>
</feature>
<accession>A0A146JZ04</accession>
<protein>
    <submittedName>
        <fullName evidence="2">Uncharacterized protein</fullName>
    </submittedName>
</protein>